<dbReference type="GO" id="GO:0008233">
    <property type="term" value="F:peptidase activity"/>
    <property type="evidence" value="ECO:0007669"/>
    <property type="project" value="UniProtKB-KW"/>
</dbReference>
<dbReference type="GO" id="GO:0006508">
    <property type="term" value="P:proteolysis"/>
    <property type="evidence" value="ECO:0007669"/>
    <property type="project" value="UniProtKB-KW"/>
</dbReference>
<dbReference type="AlphaFoldDB" id="T1BSC4"/>
<accession>T1BSC4</accession>
<comment type="caution">
    <text evidence="1">The sequence shown here is derived from an EMBL/GenBank/DDBJ whole genome shotgun (WGS) entry which is preliminary data.</text>
</comment>
<sequence>KKGFTDYLSALDAFSEDRDPLIMGSISDDLFSLYLVDPENDKLKARLLEYLHKFNSVLGEPAKGEKHALTVARGAIRSRLVQLDHEYAKQVAGSFSKYDTYDPNLRRSLALAYALTENNASRLIEKIKSTKKDDARQHLIYSLGYLGEARTIP</sequence>
<reference evidence="1" key="2">
    <citation type="journal article" date="2014" name="ISME J.">
        <title>Microbial stratification in low pH oxic and suboxic macroscopic growths along an acid mine drainage.</title>
        <authorList>
            <person name="Mendez-Garcia C."/>
            <person name="Mesa V."/>
            <person name="Sprenger R.R."/>
            <person name="Richter M."/>
            <person name="Diez M.S."/>
            <person name="Solano J."/>
            <person name="Bargiela R."/>
            <person name="Golyshina O.V."/>
            <person name="Manteca A."/>
            <person name="Ramos J.L."/>
            <person name="Gallego J.R."/>
            <person name="Llorente I."/>
            <person name="Martins Dos Santos V.A."/>
            <person name="Jensen O.N."/>
            <person name="Pelaez A.I."/>
            <person name="Sanchez J."/>
            <person name="Ferrer M."/>
        </authorList>
    </citation>
    <scope>NUCLEOTIDE SEQUENCE</scope>
</reference>
<keyword evidence="1" id="KW-0645">Protease</keyword>
<feature type="non-terminal residue" evidence="1">
    <location>
        <position position="1"/>
    </location>
</feature>
<organism evidence="1">
    <name type="scientific">mine drainage metagenome</name>
    <dbReference type="NCBI Taxonomy" id="410659"/>
    <lineage>
        <taxon>unclassified sequences</taxon>
        <taxon>metagenomes</taxon>
        <taxon>ecological metagenomes</taxon>
    </lineage>
</organism>
<protein>
    <submittedName>
        <fullName evidence="1">Tricorn protease interacting factor F2</fullName>
    </submittedName>
</protein>
<name>T1BSC4_9ZZZZ</name>
<reference evidence="1" key="1">
    <citation type="submission" date="2013-08" db="EMBL/GenBank/DDBJ databases">
        <authorList>
            <person name="Mendez C."/>
            <person name="Richter M."/>
            <person name="Ferrer M."/>
            <person name="Sanchez J."/>
        </authorList>
    </citation>
    <scope>NUCLEOTIDE SEQUENCE</scope>
</reference>
<evidence type="ECO:0000313" key="1">
    <source>
        <dbReference type="EMBL" id="EQD56880.1"/>
    </source>
</evidence>
<keyword evidence="1" id="KW-0378">Hydrolase</keyword>
<proteinExistence type="predicted"/>
<gene>
    <name evidence="1" type="ORF">B2A_05071</name>
</gene>
<dbReference type="EMBL" id="AUZZ01003481">
    <property type="protein sequence ID" value="EQD56880.1"/>
    <property type="molecule type" value="Genomic_DNA"/>
</dbReference>